<reference evidence="7" key="1">
    <citation type="submission" date="2022-06" db="EMBL/GenBank/DDBJ databases">
        <title>Aquibacillus sp. a new bacterium isolated from soil saline samples.</title>
        <authorList>
            <person name="Galisteo C."/>
            <person name="De La Haba R."/>
            <person name="Sanchez-Porro C."/>
            <person name="Ventosa A."/>
        </authorList>
    </citation>
    <scope>NUCLEOTIDE SEQUENCE</scope>
    <source>
        <strain evidence="7">JCM 12387</strain>
    </source>
</reference>
<feature type="transmembrane region" description="Helical" evidence="6">
    <location>
        <begin position="167"/>
        <end position="183"/>
    </location>
</feature>
<dbReference type="PANTHER" id="PTHR30474">
    <property type="entry name" value="CELL CYCLE PROTEIN"/>
    <property type="match status" value="1"/>
</dbReference>
<feature type="transmembrane region" description="Helical" evidence="6">
    <location>
        <begin position="42"/>
        <end position="62"/>
    </location>
</feature>
<feature type="transmembrane region" description="Helical" evidence="6">
    <location>
        <begin position="354"/>
        <end position="376"/>
    </location>
</feature>
<sequence>MINEKIYVRYDLIGLLLLFMLISLISIYNAEQLEQYEGQNFMLKQAVWFGLGLTILIFVQFFDLETIYKLSLACYLVGILLLIVLHFSPSTIAPAINTAKSWFKFGGVSFQPSEVTKITTILYLAAIISKHKAKFESTTVTTDFFLLGKLILVGIIPIAFIMMQPDFGTSMVLLSIVIALIFLSGIRWSIILSISLTVAIFIGITVLLVFRYPDIAQSTLNLENYQMDRLETWLGLSEDSSNSENKTYHFQKSLLAVSSGQLMGKGIHNLEVYIPEAQTDFIFSIIGESFGFLGCSFVLILYFCLIYRLVTLGLKIYHTNYFGAYLCFGYLFLIFIHTFQNIGMTIGIMPITGIPLLLISYGGSSVLASMIGYALIYKVSCEYQKQEMYLFK</sequence>
<evidence type="ECO:0000313" key="7">
    <source>
        <dbReference type="EMBL" id="MDC3422782.1"/>
    </source>
</evidence>
<dbReference type="PROSITE" id="PS00428">
    <property type="entry name" value="FTSW_RODA_SPOVE"/>
    <property type="match status" value="1"/>
</dbReference>
<evidence type="ECO:0000256" key="2">
    <source>
        <dbReference type="ARBA" id="ARBA00022692"/>
    </source>
</evidence>
<proteinExistence type="predicted"/>
<dbReference type="GO" id="GO:0032153">
    <property type="term" value="C:cell division site"/>
    <property type="evidence" value="ECO:0007669"/>
    <property type="project" value="TreeGrafter"/>
</dbReference>
<dbReference type="InterPro" id="IPR001182">
    <property type="entry name" value="FtsW/RodA"/>
</dbReference>
<comment type="caution">
    <text evidence="7">The sequence shown here is derived from an EMBL/GenBank/DDBJ whole genome shotgun (WGS) entry which is preliminary data.</text>
</comment>
<evidence type="ECO:0000256" key="6">
    <source>
        <dbReference type="SAM" id="Phobius"/>
    </source>
</evidence>
<feature type="transmembrane region" description="Helical" evidence="6">
    <location>
        <begin position="190"/>
        <end position="212"/>
    </location>
</feature>
<keyword evidence="5 6" id="KW-0472">Membrane</keyword>
<dbReference type="RefSeq" id="WP_259867828.1">
    <property type="nucleotide sequence ID" value="NZ_JAMQJZ010000029.1"/>
</dbReference>
<evidence type="ECO:0000256" key="1">
    <source>
        <dbReference type="ARBA" id="ARBA00004141"/>
    </source>
</evidence>
<protein>
    <submittedName>
        <fullName evidence="7">FtsW/RodA/SpoVE family cell cycle protein</fullName>
    </submittedName>
</protein>
<dbReference type="GO" id="GO:0005886">
    <property type="term" value="C:plasma membrane"/>
    <property type="evidence" value="ECO:0007669"/>
    <property type="project" value="TreeGrafter"/>
</dbReference>
<dbReference type="Pfam" id="PF01098">
    <property type="entry name" value="FTSW_RODA_SPOVE"/>
    <property type="match status" value="1"/>
</dbReference>
<accession>A0A9X4AK07</accession>
<dbReference type="PANTHER" id="PTHR30474:SF1">
    <property type="entry name" value="PEPTIDOGLYCAN GLYCOSYLTRANSFERASE MRDB"/>
    <property type="match status" value="1"/>
</dbReference>
<gene>
    <name evidence="7" type="ORF">NC661_20735</name>
</gene>
<keyword evidence="2 6" id="KW-0812">Transmembrane</keyword>
<dbReference type="AlphaFoldDB" id="A0A9X4AK07"/>
<feature type="transmembrane region" description="Helical" evidence="6">
    <location>
        <begin position="12"/>
        <end position="30"/>
    </location>
</feature>
<feature type="transmembrane region" description="Helical" evidence="6">
    <location>
        <begin position="140"/>
        <end position="161"/>
    </location>
</feature>
<dbReference type="GO" id="GO:0051301">
    <property type="term" value="P:cell division"/>
    <property type="evidence" value="ECO:0007669"/>
    <property type="project" value="InterPro"/>
</dbReference>
<dbReference type="InterPro" id="IPR018365">
    <property type="entry name" value="Cell_cycle_FtsW-rel_CS"/>
</dbReference>
<feature type="transmembrane region" description="Helical" evidence="6">
    <location>
        <begin position="290"/>
        <end position="310"/>
    </location>
</feature>
<evidence type="ECO:0000313" key="8">
    <source>
        <dbReference type="Proteomes" id="UP001145072"/>
    </source>
</evidence>
<dbReference type="Proteomes" id="UP001145072">
    <property type="component" value="Unassembled WGS sequence"/>
</dbReference>
<dbReference type="EMBL" id="JAMQJZ010000029">
    <property type="protein sequence ID" value="MDC3422782.1"/>
    <property type="molecule type" value="Genomic_DNA"/>
</dbReference>
<name>A0A9X4AK07_9BACI</name>
<dbReference type="GO" id="GO:0015648">
    <property type="term" value="F:lipid-linked peptidoglycan transporter activity"/>
    <property type="evidence" value="ECO:0007669"/>
    <property type="project" value="TreeGrafter"/>
</dbReference>
<feature type="transmembrane region" description="Helical" evidence="6">
    <location>
        <begin position="322"/>
        <end position="342"/>
    </location>
</feature>
<dbReference type="GO" id="GO:0008360">
    <property type="term" value="P:regulation of cell shape"/>
    <property type="evidence" value="ECO:0007669"/>
    <property type="project" value="UniProtKB-KW"/>
</dbReference>
<feature type="transmembrane region" description="Helical" evidence="6">
    <location>
        <begin position="108"/>
        <end position="128"/>
    </location>
</feature>
<keyword evidence="4 6" id="KW-1133">Transmembrane helix</keyword>
<feature type="transmembrane region" description="Helical" evidence="6">
    <location>
        <begin position="74"/>
        <end position="96"/>
    </location>
</feature>
<organism evidence="7 8">
    <name type="scientific">Aquibacillus koreensis</name>
    <dbReference type="NCBI Taxonomy" id="279446"/>
    <lineage>
        <taxon>Bacteria</taxon>
        <taxon>Bacillati</taxon>
        <taxon>Bacillota</taxon>
        <taxon>Bacilli</taxon>
        <taxon>Bacillales</taxon>
        <taxon>Bacillaceae</taxon>
        <taxon>Aquibacillus</taxon>
    </lineage>
</organism>
<keyword evidence="3" id="KW-0133">Cell shape</keyword>
<evidence type="ECO:0000256" key="3">
    <source>
        <dbReference type="ARBA" id="ARBA00022960"/>
    </source>
</evidence>
<keyword evidence="8" id="KW-1185">Reference proteome</keyword>
<evidence type="ECO:0000256" key="5">
    <source>
        <dbReference type="ARBA" id="ARBA00023136"/>
    </source>
</evidence>
<comment type="subcellular location">
    <subcellularLocation>
        <location evidence="1">Membrane</location>
        <topology evidence="1">Multi-pass membrane protein</topology>
    </subcellularLocation>
</comment>
<evidence type="ECO:0000256" key="4">
    <source>
        <dbReference type="ARBA" id="ARBA00022989"/>
    </source>
</evidence>